<evidence type="ECO:0000313" key="2">
    <source>
        <dbReference type="EMBL" id="SHJ85110.1"/>
    </source>
</evidence>
<dbReference type="RefSeq" id="WP_245833317.1">
    <property type="nucleotide sequence ID" value="NZ_FQZK01000010.1"/>
</dbReference>
<protein>
    <recommendedName>
        <fullName evidence="4">CopG family transcriptional regulator</fullName>
    </recommendedName>
</protein>
<dbReference type="EMBL" id="FQZK01000010">
    <property type="protein sequence ID" value="SHJ85110.1"/>
    <property type="molecule type" value="Genomic_DNA"/>
</dbReference>
<feature type="region of interest" description="Disordered" evidence="1">
    <location>
        <begin position="33"/>
        <end position="55"/>
    </location>
</feature>
<name>A0A1M6MP03_9ACTN</name>
<sequence>MESRDVERLLARYTETGTPASALRLHRAIEALGAERSEDAPTDGPGGGRARKVSVSMPQELTAAVRQRVGSGEFSRYVTEAVARRLETDLLVELVALLEEEYGPVDEAALAEAEALWPDTD</sequence>
<dbReference type="AlphaFoldDB" id="A0A1M6MP03"/>
<evidence type="ECO:0000313" key="3">
    <source>
        <dbReference type="Proteomes" id="UP000184452"/>
    </source>
</evidence>
<accession>A0A1M6MP03</accession>
<evidence type="ECO:0000256" key="1">
    <source>
        <dbReference type="SAM" id="MobiDB-lite"/>
    </source>
</evidence>
<keyword evidence="3" id="KW-1185">Reference proteome</keyword>
<proteinExistence type="predicted"/>
<evidence type="ECO:0008006" key="4">
    <source>
        <dbReference type="Google" id="ProtNLM"/>
    </source>
</evidence>
<gene>
    <name evidence="2" type="ORF">SAMN05421803_110139</name>
</gene>
<reference evidence="2 3" key="1">
    <citation type="submission" date="2016-11" db="EMBL/GenBank/DDBJ databases">
        <authorList>
            <person name="Jaros S."/>
            <person name="Januszkiewicz K."/>
            <person name="Wedrychowicz H."/>
        </authorList>
    </citation>
    <scope>NUCLEOTIDE SEQUENCE [LARGE SCALE GENOMIC DNA]</scope>
    <source>
        <strain evidence="2 3">CGMCC 4.5723</strain>
    </source>
</reference>
<dbReference type="Proteomes" id="UP000184452">
    <property type="component" value="Unassembled WGS sequence"/>
</dbReference>
<organism evidence="2 3">
    <name type="scientific">Nocardiopsis flavescens</name>
    <dbReference type="NCBI Taxonomy" id="758803"/>
    <lineage>
        <taxon>Bacteria</taxon>
        <taxon>Bacillati</taxon>
        <taxon>Actinomycetota</taxon>
        <taxon>Actinomycetes</taxon>
        <taxon>Streptosporangiales</taxon>
        <taxon>Nocardiopsidaceae</taxon>
        <taxon>Nocardiopsis</taxon>
    </lineage>
</organism>